<evidence type="ECO:0000313" key="2">
    <source>
        <dbReference type="EMBL" id="GEM07067.1"/>
    </source>
</evidence>
<organism evidence="2 3">
    <name type="scientific">Rhodotorula toruloides</name>
    <name type="common">Yeast</name>
    <name type="synonym">Rhodosporidium toruloides</name>
    <dbReference type="NCBI Taxonomy" id="5286"/>
    <lineage>
        <taxon>Eukaryota</taxon>
        <taxon>Fungi</taxon>
        <taxon>Dikarya</taxon>
        <taxon>Basidiomycota</taxon>
        <taxon>Pucciniomycotina</taxon>
        <taxon>Microbotryomycetes</taxon>
        <taxon>Sporidiobolales</taxon>
        <taxon>Sporidiobolaceae</taxon>
        <taxon>Rhodotorula</taxon>
    </lineage>
</organism>
<keyword evidence="1" id="KW-0472">Membrane</keyword>
<feature type="transmembrane region" description="Helical" evidence="1">
    <location>
        <begin position="163"/>
        <end position="180"/>
    </location>
</feature>
<evidence type="ECO:0000313" key="3">
    <source>
        <dbReference type="Proteomes" id="UP000321518"/>
    </source>
</evidence>
<feature type="transmembrane region" description="Helical" evidence="1">
    <location>
        <begin position="126"/>
        <end position="151"/>
    </location>
</feature>
<evidence type="ECO:0000256" key="1">
    <source>
        <dbReference type="SAM" id="Phobius"/>
    </source>
</evidence>
<keyword evidence="1" id="KW-1133">Transmembrane helix</keyword>
<feature type="transmembrane region" description="Helical" evidence="1">
    <location>
        <begin position="201"/>
        <end position="223"/>
    </location>
</feature>
<feature type="transmembrane region" description="Helical" evidence="1">
    <location>
        <begin position="94"/>
        <end position="114"/>
    </location>
</feature>
<sequence length="417" mass="45875">MTMANPETMTLQQLQRVSLALTDAFFSSVALAAIFQGMFLVLAVEYYKRFGRNEGERMYMRVYVAALLVLSTVHLSLIITLIQNNGMLGMRPTLALTIQPWVLSAFCFLTEFFWVYRAVHVSQSRLARVVAAGLWVLAAEAFIAQAATVLQRRLNGDIAMREIYFADTVVCAAILVYELIWKRRQELAVSSPLQQFIGLALKTSLIIMVLVAIGAIATTHAFVSGDADSTGVAMAMPNIFPSASCCCIAVSLLQRQSLRASLEGGPSTRGFSNTSRPYPRHNTSLAEALNHISETAAWRGDVVQLSLARHGWEEEDAKETAVSPPRLPPTVSLPALYNQHTRSHSASRPSRACVGIRETVSTLAMRPCSQVWSRNVSFASSDQTPANLQFAVESITVSVKVEQQVQTENEETPEMEV</sequence>
<protein>
    <submittedName>
        <fullName evidence="2">Uncharacterized protein</fullName>
    </submittedName>
</protein>
<dbReference type="AlphaFoldDB" id="A0A511K9L3"/>
<accession>A0A511K9L3</accession>
<proteinExistence type="predicted"/>
<dbReference type="Proteomes" id="UP000321518">
    <property type="component" value="Unassembled WGS sequence"/>
</dbReference>
<dbReference type="OrthoDB" id="10368146at2759"/>
<dbReference type="EMBL" id="BJWK01000002">
    <property type="protein sequence ID" value="GEM07067.1"/>
    <property type="molecule type" value="Genomic_DNA"/>
</dbReference>
<feature type="transmembrane region" description="Helical" evidence="1">
    <location>
        <begin position="235"/>
        <end position="253"/>
    </location>
</feature>
<reference evidence="2 3" key="1">
    <citation type="submission" date="2019-07" db="EMBL/GenBank/DDBJ databases">
        <title>Rhodotorula toruloides NBRC10032 genome sequencing.</title>
        <authorList>
            <person name="Shida Y."/>
            <person name="Takaku H."/>
            <person name="Ogasawara W."/>
            <person name="Mori K."/>
        </authorList>
    </citation>
    <scope>NUCLEOTIDE SEQUENCE [LARGE SCALE GENOMIC DNA]</scope>
    <source>
        <strain evidence="2 3">NBRC10032</strain>
    </source>
</reference>
<comment type="caution">
    <text evidence="2">The sequence shown here is derived from an EMBL/GenBank/DDBJ whole genome shotgun (WGS) entry which is preliminary data.</text>
</comment>
<feature type="transmembrane region" description="Helical" evidence="1">
    <location>
        <begin position="59"/>
        <end position="82"/>
    </location>
</feature>
<keyword evidence="1" id="KW-0812">Transmembrane</keyword>
<gene>
    <name evidence="2" type="ORF">Rt10032_c02g1084</name>
</gene>
<feature type="transmembrane region" description="Helical" evidence="1">
    <location>
        <begin position="24"/>
        <end position="47"/>
    </location>
</feature>
<name>A0A511K9L3_RHOTO</name>